<dbReference type="InterPro" id="IPR007627">
    <property type="entry name" value="RNA_pol_sigma70_r2"/>
</dbReference>
<dbReference type="InterPro" id="IPR013324">
    <property type="entry name" value="RNA_pol_sigma_r3/r4-like"/>
</dbReference>
<dbReference type="EMBL" id="MFHT01000017">
    <property type="protein sequence ID" value="OGF77486.1"/>
    <property type="molecule type" value="Genomic_DNA"/>
</dbReference>
<comment type="caution">
    <text evidence="8">The sequence shown here is derived from an EMBL/GenBank/DDBJ whole genome shotgun (WGS) entry which is preliminary data.</text>
</comment>
<dbReference type="InterPro" id="IPR014284">
    <property type="entry name" value="RNA_pol_sigma-70_dom"/>
</dbReference>
<name>A0A1F5WP95_9BACT</name>
<dbReference type="SUPFAM" id="SSF88659">
    <property type="entry name" value="Sigma3 and sigma4 domains of RNA polymerase sigma factors"/>
    <property type="match status" value="1"/>
</dbReference>
<proteinExistence type="inferred from homology"/>
<evidence type="ECO:0000313" key="9">
    <source>
        <dbReference type="Proteomes" id="UP000177723"/>
    </source>
</evidence>
<evidence type="ECO:0008006" key="10">
    <source>
        <dbReference type="Google" id="ProtNLM"/>
    </source>
</evidence>
<dbReference type="PANTHER" id="PTHR43133">
    <property type="entry name" value="RNA POLYMERASE ECF-TYPE SIGMA FACTO"/>
    <property type="match status" value="1"/>
</dbReference>
<comment type="similarity">
    <text evidence="1">Belongs to the sigma-70 factor family. ECF subfamily.</text>
</comment>
<keyword evidence="3" id="KW-0731">Sigma factor</keyword>
<dbReference type="GO" id="GO:0016987">
    <property type="term" value="F:sigma factor activity"/>
    <property type="evidence" value="ECO:0007669"/>
    <property type="project" value="UniProtKB-KW"/>
</dbReference>
<keyword evidence="4" id="KW-0238">DNA-binding</keyword>
<dbReference type="PANTHER" id="PTHR43133:SF8">
    <property type="entry name" value="RNA POLYMERASE SIGMA FACTOR HI_1459-RELATED"/>
    <property type="match status" value="1"/>
</dbReference>
<evidence type="ECO:0000256" key="5">
    <source>
        <dbReference type="ARBA" id="ARBA00023163"/>
    </source>
</evidence>
<dbReference type="Gene3D" id="1.10.10.10">
    <property type="entry name" value="Winged helix-like DNA-binding domain superfamily/Winged helix DNA-binding domain"/>
    <property type="match status" value="1"/>
</dbReference>
<dbReference type="InterPro" id="IPR036388">
    <property type="entry name" value="WH-like_DNA-bd_sf"/>
</dbReference>
<dbReference type="InterPro" id="IPR013249">
    <property type="entry name" value="RNA_pol_sigma70_r4_t2"/>
</dbReference>
<dbReference type="InterPro" id="IPR039425">
    <property type="entry name" value="RNA_pol_sigma-70-like"/>
</dbReference>
<organism evidence="8 9">
    <name type="scientific">Candidatus Giovannonibacteria bacterium RIFCSPHIGHO2_12_FULL_43_15</name>
    <dbReference type="NCBI Taxonomy" id="1798341"/>
    <lineage>
        <taxon>Bacteria</taxon>
        <taxon>Candidatus Giovannoniibacteriota</taxon>
    </lineage>
</organism>
<dbReference type="Proteomes" id="UP000177723">
    <property type="component" value="Unassembled WGS sequence"/>
</dbReference>
<keyword evidence="2" id="KW-0805">Transcription regulation</keyword>
<sequence>MKEEEFSAAYESFSDALFRHCYFRLYDREKSKDIVQEAFIKTWQYASKGVEIENTRAFLYKVLNNLIIDEIRKKKALSLEILLEEGFQPIDNKEGRRSLENFSDFKDLLKIIHKLEENKKNLLIMRYIDELGPKEIAHILGENENIISVRLNRAIKEVREIFNNGR</sequence>
<evidence type="ECO:0000256" key="4">
    <source>
        <dbReference type="ARBA" id="ARBA00023125"/>
    </source>
</evidence>
<dbReference type="AlphaFoldDB" id="A0A1F5WP95"/>
<gene>
    <name evidence="8" type="ORF">A3F23_00720</name>
</gene>
<evidence type="ECO:0000259" key="6">
    <source>
        <dbReference type="Pfam" id="PF04542"/>
    </source>
</evidence>
<dbReference type="NCBIfam" id="TIGR02937">
    <property type="entry name" value="sigma70-ECF"/>
    <property type="match status" value="1"/>
</dbReference>
<dbReference type="Pfam" id="PF04542">
    <property type="entry name" value="Sigma70_r2"/>
    <property type="match status" value="1"/>
</dbReference>
<evidence type="ECO:0000259" key="7">
    <source>
        <dbReference type="Pfam" id="PF08281"/>
    </source>
</evidence>
<dbReference type="SUPFAM" id="SSF88946">
    <property type="entry name" value="Sigma2 domain of RNA polymerase sigma factors"/>
    <property type="match status" value="1"/>
</dbReference>
<evidence type="ECO:0000256" key="2">
    <source>
        <dbReference type="ARBA" id="ARBA00023015"/>
    </source>
</evidence>
<evidence type="ECO:0000256" key="1">
    <source>
        <dbReference type="ARBA" id="ARBA00010641"/>
    </source>
</evidence>
<keyword evidence="5" id="KW-0804">Transcription</keyword>
<reference evidence="8 9" key="1">
    <citation type="journal article" date="2016" name="Nat. Commun.">
        <title>Thousands of microbial genomes shed light on interconnected biogeochemical processes in an aquifer system.</title>
        <authorList>
            <person name="Anantharaman K."/>
            <person name="Brown C.T."/>
            <person name="Hug L.A."/>
            <person name="Sharon I."/>
            <person name="Castelle C.J."/>
            <person name="Probst A.J."/>
            <person name="Thomas B.C."/>
            <person name="Singh A."/>
            <person name="Wilkins M.J."/>
            <person name="Karaoz U."/>
            <person name="Brodie E.L."/>
            <person name="Williams K.H."/>
            <person name="Hubbard S.S."/>
            <person name="Banfield J.F."/>
        </authorList>
    </citation>
    <scope>NUCLEOTIDE SEQUENCE [LARGE SCALE GENOMIC DNA]</scope>
</reference>
<evidence type="ECO:0000313" key="8">
    <source>
        <dbReference type="EMBL" id="OGF77486.1"/>
    </source>
</evidence>
<evidence type="ECO:0000256" key="3">
    <source>
        <dbReference type="ARBA" id="ARBA00023082"/>
    </source>
</evidence>
<dbReference type="InterPro" id="IPR013325">
    <property type="entry name" value="RNA_pol_sigma_r2"/>
</dbReference>
<feature type="domain" description="RNA polymerase sigma factor 70 region 4 type 2" evidence="7">
    <location>
        <begin position="107"/>
        <end position="157"/>
    </location>
</feature>
<accession>A0A1F5WP95</accession>
<protein>
    <recommendedName>
        <fullName evidence="10">RNA polymerase sigma factor</fullName>
    </recommendedName>
</protein>
<dbReference type="GO" id="GO:0006352">
    <property type="term" value="P:DNA-templated transcription initiation"/>
    <property type="evidence" value="ECO:0007669"/>
    <property type="project" value="InterPro"/>
</dbReference>
<dbReference type="GO" id="GO:0003677">
    <property type="term" value="F:DNA binding"/>
    <property type="evidence" value="ECO:0007669"/>
    <property type="project" value="UniProtKB-KW"/>
</dbReference>
<dbReference type="Gene3D" id="1.10.1740.10">
    <property type="match status" value="1"/>
</dbReference>
<feature type="domain" description="RNA polymerase sigma-70 region 2" evidence="6">
    <location>
        <begin position="10"/>
        <end position="75"/>
    </location>
</feature>
<dbReference type="Pfam" id="PF08281">
    <property type="entry name" value="Sigma70_r4_2"/>
    <property type="match status" value="1"/>
</dbReference>